<sequence>MSSIQPGCILNFRDVAVSTNSGLFPRGRVFRSARLDNAEVNDLKILVFECNICTIIDLRTWFEARTVPMIQAVFPRAPLPNTLLDYLDSSFTSASELTRMLDPISSDTRESLSIRRSFNIDLMGREYRMKAIWDRASFKMKLLVFLYIILFMKRAATTFVSRNIIARTGLLGLYKDLIDFCQPQLLMSMKVILFNAHEPFLIHCSHGKDRTGVVTALLLSVIGVPRKDIISDYAATSKSYFPIQKHVDAEFESVGFNRDFATAREETMDSLLLYIEAKYGSVTNYLEEIGFDQSQQNELRMKLAVA</sequence>
<gene>
    <name evidence="1" type="ORF">DSO57_1015661</name>
</gene>
<accession>A0ACC2UFH1</accession>
<reference evidence="1" key="1">
    <citation type="submission" date="2022-04" db="EMBL/GenBank/DDBJ databases">
        <title>Genome of the entomopathogenic fungus Entomophthora muscae.</title>
        <authorList>
            <person name="Elya C."/>
            <person name="Lovett B.R."/>
            <person name="Lee E."/>
            <person name="Macias A.M."/>
            <person name="Hajek A.E."/>
            <person name="De Bivort B.L."/>
            <person name="Kasson M.T."/>
            <person name="De Fine Licht H.H."/>
            <person name="Stajich J.E."/>
        </authorList>
    </citation>
    <scope>NUCLEOTIDE SEQUENCE</scope>
    <source>
        <strain evidence="1">Berkeley</strain>
    </source>
</reference>
<comment type="caution">
    <text evidence="1">The sequence shown here is derived from an EMBL/GenBank/DDBJ whole genome shotgun (WGS) entry which is preliminary data.</text>
</comment>
<organism evidence="1 2">
    <name type="scientific">Entomophthora muscae</name>
    <dbReference type="NCBI Taxonomy" id="34485"/>
    <lineage>
        <taxon>Eukaryota</taxon>
        <taxon>Fungi</taxon>
        <taxon>Fungi incertae sedis</taxon>
        <taxon>Zoopagomycota</taxon>
        <taxon>Entomophthoromycotina</taxon>
        <taxon>Entomophthoromycetes</taxon>
        <taxon>Entomophthorales</taxon>
        <taxon>Entomophthoraceae</taxon>
        <taxon>Entomophthora</taxon>
    </lineage>
</organism>
<evidence type="ECO:0000313" key="2">
    <source>
        <dbReference type="Proteomes" id="UP001165960"/>
    </source>
</evidence>
<protein>
    <submittedName>
        <fullName evidence="1">Uncharacterized protein</fullName>
    </submittedName>
</protein>
<evidence type="ECO:0000313" key="1">
    <source>
        <dbReference type="EMBL" id="KAJ9085271.1"/>
    </source>
</evidence>
<proteinExistence type="predicted"/>
<dbReference type="Proteomes" id="UP001165960">
    <property type="component" value="Unassembled WGS sequence"/>
</dbReference>
<keyword evidence="2" id="KW-1185">Reference proteome</keyword>
<name>A0ACC2UFH1_9FUNG</name>
<dbReference type="EMBL" id="QTSX02000772">
    <property type="protein sequence ID" value="KAJ9085271.1"/>
    <property type="molecule type" value="Genomic_DNA"/>
</dbReference>